<dbReference type="GO" id="GO:0016020">
    <property type="term" value="C:membrane"/>
    <property type="evidence" value="ECO:0007669"/>
    <property type="project" value="UniProtKB-SubCell"/>
</dbReference>
<keyword evidence="8" id="KW-1185">Reference proteome</keyword>
<dbReference type="Gene3D" id="3.30.2170.10">
    <property type="entry name" value="archaeoglobus fulgidus dsm 4304 superfamily"/>
    <property type="match status" value="1"/>
</dbReference>
<protein>
    <recommendedName>
        <fullName evidence="6">Major facilitator superfamily (MFS) profile domain-containing protein</fullName>
    </recommendedName>
</protein>
<evidence type="ECO:0000256" key="5">
    <source>
        <dbReference type="SAM" id="Phobius"/>
    </source>
</evidence>
<dbReference type="GO" id="GO:0055062">
    <property type="term" value="P:phosphate ion homeostasis"/>
    <property type="evidence" value="ECO:0007669"/>
    <property type="project" value="TreeGrafter"/>
</dbReference>
<dbReference type="GO" id="GO:0006281">
    <property type="term" value="P:DNA repair"/>
    <property type="evidence" value="ECO:0007669"/>
    <property type="project" value="InterPro"/>
</dbReference>
<dbReference type="InterPro" id="IPR020846">
    <property type="entry name" value="MFS_dom"/>
</dbReference>
<evidence type="ECO:0000313" key="7">
    <source>
        <dbReference type="EMBL" id="KAF6163550.1"/>
    </source>
</evidence>
<dbReference type="PANTHER" id="PTHR43184">
    <property type="entry name" value="MAJOR FACILITATOR SUPERFAMILY TRANSPORTER 16, ISOFORM B"/>
    <property type="match status" value="1"/>
</dbReference>
<feature type="transmembrane region" description="Helical" evidence="5">
    <location>
        <begin position="120"/>
        <end position="138"/>
    </location>
</feature>
<dbReference type="InterPro" id="IPR007581">
    <property type="entry name" value="Endonuclease-V"/>
</dbReference>
<evidence type="ECO:0000313" key="8">
    <source>
        <dbReference type="Proteomes" id="UP000541444"/>
    </source>
</evidence>
<dbReference type="PROSITE" id="PS50850">
    <property type="entry name" value="MFS"/>
    <property type="match status" value="1"/>
</dbReference>
<dbReference type="SUPFAM" id="SSF103473">
    <property type="entry name" value="MFS general substrate transporter"/>
    <property type="match status" value="1"/>
</dbReference>
<dbReference type="GO" id="GO:0022857">
    <property type="term" value="F:transmembrane transporter activity"/>
    <property type="evidence" value="ECO:0007669"/>
    <property type="project" value="InterPro"/>
</dbReference>
<dbReference type="EMBL" id="JACGCM010000973">
    <property type="protein sequence ID" value="KAF6163550.1"/>
    <property type="molecule type" value="Genomic_DNA"/>
</dbReference>
<evidence type="ECO:0000256" key="4">
    <source>
        <dbReference type="ARBA" id="ARBA00023136"/>
    </source>
</evidence>
<dbReference type="InterPro" id="IPR036259">
    <property type="entry name" value="MFS_trans_sf"/>
</dbReference>
<dbReference type="AlphaFoldDB" id="A0A7J7N961"/>
<dbReference type="GO" id="GO:0004519">
    <property type="term" value="F:endonuclease activity"/>
    <property type="evidence" value="ECO:0007669"/>
    <property type="project" value="InterPro"/>
</dbReference>
<feature type="domain" description="Major facilitator superfamily (MFS) profile" evidence="6">
    <location>
        <begin position="1"/>
        <end position="146"/>
    </location>
</feature>
<keyword evidence="3 5" id="KW-1133">Transmembrane helix</keyword>
<dbReference type="OrthoDB" id="3639251at2759"/>
<proteinExistence type="predicted"/>
<evidence type="ECO:0000259" key="6">
    <source>
        <dbReference type="PROSITE" id="PS50850"/>
    </source>
</evidence>
<evidence type="ECO:0000256" key="3">
    <source>
        <dbReference type="ARBA" id="ARBA00022989"/>
    </source>
</evidence>
<feature type="transmembrane region" description="Helical" evidence="5">
    <location>
        <begin position="21"/>
        <end position="38"/>
    </location>
</feature>
<organism evidence="7 8">
    <name type="scientific">Kingdonia uniflora</name>
    <dbReference type="NCBI Taxonomy" id="39325"/>
    <lineage>
        <taxon>Eukaryota</taxon>
        <taxon>Viridiplantae</taxon>
        <taxon>Streptophyta</taxon>
        <taxon>Embryophyta</taxon>
        <taxon>Tracheophyta</taxon>
        <taxon>Spermatophyta</taxon>
        <taxon>Magnoliopsida</taxon>
        <taxon>Ranunculales</taxon>
        <taxon>Circaeasteraceae</taxon>
        <taxon>Kingdonia</taxon>
    </lineage>
</organism>
<keyword evidence="4 5" id="KW-0472">Membrane</keyword>
<dbReference type="Gene3D" id="1.20.1250.20">
    <property type="entry name" value="MFS general substrate transporter like domains"/>
    <property type="match status" value="1"/>
</dbReference>
<dbReference type="Proteomes" id="UP000541444">
    <property type="component" value="Unassembled WGS sequence"/>
</dbReference>
<reference evidence="7 8" key="1">
    <citation type="journal article" date="2020" name="IScience">
        <title>Genome Sequencing of the Endangered Kingdonia uniflora (Circaeasteraceae, Ranunculales) Reveals Potential Mechanisms of Evolutionary Specialization.</title>
        <authorList>
            <person name="Sun Y."/>
            <person name="Deng T."/>
            <person name="Zhang A."/>
            <person name="Moore M.J."/>
            <person name="Landis J.B."/>
            <person name="Lin N."/>
            <person name="Zhang H."/>
            <person name="Zhang X."/>
            <person name="Huang J."/>
            <person name="Zhang X."/>
            <person name="Sun H."/>
            <person name="Wang H."/>
        </authorList>
    </citation>
    <scope>NUCLEOTIDE SEQUENCE [LARGE SCALE GENOMIC DNA]</scope>
    <source>
        <strain evidence="7">TB1705</strain>
        <tissue evidence="7">Leaf</tissue>
    </source>
</reference>
<comment type="subcellular location">
    <subcellularLocation>
        <location evidence="1">Membrane</location>
        <topology evidence="1">Multi-pass membrane protein</topology>
    </subcellularLocation>
</comment>
<accession>A0A7J7N961</accession>
<evidence type="ECO:0000256" key="2">
    <source>
        <dbReference type="ARBA" id="ARBA00022692"/>
    </source>
</evidence>
<name>A0A7J7N961_9MAGN</name>
<keyword evidence="2 5" id="KW-0812">Transmembrane</keyword>
<sequence length="242" mass="25921">MGGIVGGILARYISDKLSARATTATTFMYAVIPAMLLYRVYVRVSKSLNILLMMVVGLFVNGPYALIITTVSVDLGTHHSLKGNSRALAIVSGIIDGTGSAGVAFGPFLTSFLSSKGWDAALTMLVIGAFIASLLLSAKIIENWTQKDWVHCNLFNFRSTGVDLSFSKDDPSIACIALIVLDSTSFKVVYQDFNIVRLHIPYIPGFLTFRECGRIGSTAADVTPNIHTSSAMSEVATNPASD</sequence>
<evidence type="ECO:0000256" key="1">
    <source>
        <dbReference type="ARBA" id="ARBA00004141"/>
    </source>
</evidence>
<feature type="transmembrane region" description="Helical" evidence="5">
    <location>
        <begin position="50"/>
        <end position="75"/>
    </location>
</feature>
<gene>
    <name evidence="7" type="ORF">GIB67_002555</name>
</gene>
<dbReference type="Pfam" id="PF04493">
    <property type="entry name" value="Endonuclease_5"/>
    <property type="match status" value="1"/>
</dbReference>
<dbReference type="PANTHER" id="PTHR43184:SF12">
    <property type="entry name" value="SUGAR PHOSPHATE EXCHANGER 3"/>
    <property type="match status" value="1"/>
</dbReference>
<comment type="caution">
    <text evidence="7">The sequence shown here is derived from an EMBL/GenBank/DDBJ whole genome shotgun (WGS) entry which is preliminary data.</text>
</comment>